<dbReference type="Gene3D" id="3.30.420.10">
    <property type="entry name" value="Ribonuclease H-like superfamily/Ribonuclease H"/>
    <property type="match status" value="1"/>
</dbReference>
<evidence type="ECO:0000259" key="1">
    <source>
        <dbReference type="Pfam" id="PF13456"/>
    </source>
</evidence>
<sequence>MMYSIITIYPPAPQLGPDRLGWKSDKKGLFTVNFAYNLLVGSVTTGGSFSWSSVWRLSLPQRICSFFFLLALRGGLLTNVERCRRHLCVDVICTRCRQSPEDLLHVLRDCACTRPLWLRVVPHDSMQFIFVPDYVKRDGLIEECKILLEQVKLAKVNVDGVVNHLTNAAAIGGVCRSDSGLQYAWRQGYCRVVIESDYQEAVCCVTNGNMLRMDNGLVVIKDWLLCQWEVQVRYVSRQYNAVADWLAKALRDHTVSTMFFKEPPDGICSLLEFDLQNRDVDERRYVASMTIESDLDFP</sequence>
<comment type="caution">
    <text evidence="3">The sequence shown here is derived from an EMBL/GenBank/DDBJ whole genome shotgun (WGS) entry which is preliminary data.</text>
</comment>
<dbReference type="PANTHER" id="PTHR47723:SF19">
    <property type="entry name" value="POLYNUCLEOTIDYL TRANSFERASE, RIBONUCLEASE H-LIKE SUPERFAMILY PROTEIN"/>
    <property type="match status" value="1"/>
</dbReference>
<evidence type="ECO:0000259" key="2">
    <source>
        <dbReference type="Pfam" id="PF13966"/>
    </source>
</evidence>
<dbReference type="InterPro" id="IPR053151">
    <property type="entry name" value="RNase_H-like"/>
</dbReference>
<dbReference type="SUPFAM" id="SSF53098">
    <property type="entry name" value="Ribonuclease H-like"/>
    <property type="match status" value="1"/>
</dbReference>
<dbReference type="CDD" id="cd06222">
    <property type="entry name" value="RNase_H_like"/>
    <property type="match status" value="1"/>
</dbReference>
<dbReference type="InterPro" id="IPR026960">
    <property type="entry name" value="RVT-Znf"/>
</dbReference>
<evidence type="ECO:0000313" key="4">
    <source>
        <dbReference type="Proteomes" id="UP001396334"/>
    </source>
</evidence>
<dbReference type="InterPro" id="IPR044730">
    <property type="entry name" value="RNase_H-like_dom_plant"/>
</dbReference>
<dbReference type="Pfam" id="PF13966">
    <property type="entry name" value="zf-RVT"/>
    <property type="match status" value="1"/>
</dbReference>
<accession>A0ABR2RUQ8</accession>
<gene>
    <name evidence="3" type="ORF">V6N11_079208</name>
</gene>
<feature type="domain" description="Reverse transcriptase zinc-binding" evidence="2">
    <location>
        <begin position="30"/>
        <end position="117"/>
    </location>
</feature>
<feature type="domain" description="RNase H type-1" evidence="1">
    <location>
        <begin position="180"/>
        <end position="248"/>
    </location>
</feature>
<keyword evidence="4" id="KW-1185">Reference proteome</keyword>
<protein>
    <submittedName>
        <fullName evidence="3">Uncharacterized protein</fullName>
    </submittedName>
</protein>
<name>A0ABR2RUQ8_9ROSI</name>
<dbReference type="InterPro" id="IPR002156">
    <property type="entry name" value="RNaseH_domain"/>
</dbReference>
<dbReference type="PANTHER" id="PTHR47723">
    <property type="entry name" value="OS05G0353850 PROTEIN"/>
    <property type="match status" value="1"/>
</dbReference>
<reference evidence="3 4" key="1">
    <citation type="journal article" date="2024" name="G3 (Bethesda)">
        <title>Genome assembly of Hibiscus sabdariffa L. provides insights into metabolisms of medicinal natural products.</title>
        <authorList>
            <person name="Kim T."/>
        </authorList>
    </citation>
    <scope>NUCLEOTIDE SEQUENCE [LARGE SCALE GENOMIC DNA]</scope>
    <source>
        <strain evidence="3">TK-2024</strain>
        <tissue evidence="3">Old leaves</tissue>
    </source>
</reference>
<proteinExistence type="predicted"/>
<evidence type="ECO:0000313" key="3">
    <source>
        <dbReference type="EMBL" id="KAK9016713.1"/>
    </source>
</evidence>
<dbReference type="Pfam" id="PF13456">
    <property type="entry name" value="RVT_3"/>
    <property type="match status" value="1"/>
</dbReference>
<organism evidence="3 4">
    <name type="scientific">Hibiscus sabdariffa</name>
    <name type="common">roselle</name>
    <dbReference type="NCBI Taxonomy" id="183260"/>
    <lineage>
        <taxon>Eukaryota</taxon>
        <taxon>Viridiplantae</taxon>
        <taxon>Streptophyta</taxon>
        <taxon>Embryophyta</taxon>
        <taxon>Tracheophyta</taxon>
        <taxon>Spermatophyta</taxon>
        <taxon>Magnoliopsida</taxon>
        <taxon>eudicotyledons</taxon>
        <taxon>Gunneridae</taxon>
        <taxon>Pentapetalae</taxon>
        <taxon>rosids</taxon>
        <taxon>malvids</taxon>
        <taxon>Malvales</taxon>
        <taxon>Malvaceae</taxon>
        <taxon>Malvoideae</taxon>
        <taxon>Hibiscus</taxon>
    </lineage>
</organism>
<dbReference type="InterPro" id="IPR036397">
    <property type="entry name" value="RNaseH_sf"/>
</dbReference>
<dbReference type="InterPro" id="IPR012337">
    <property type="entry name" value="RNaseH-like_sf"/>
</dbReference>
<dbReference type="Proteomes" id="UP001396334">
    <property type="component" value="Unassembled WGS sequence"/>
</dbReference>
<dbReference type="EMBL" id="JBBPBN010000020">
    <property type="protein sequence ID" value="KAK9016713.1"/>
    <property type="molecule type" value="Genomic_DNA"/>
</dbReference>